<name>A0A9Q1BTF7_HOLLE</name>
<sequence>MLTCDSPNVVYLLSCDRCSYGNYVGETSNPFRFRFNYHKMTIHDNSRGYPVAEHFNLPDHSIDNLKCTLIVSGFNSLICRKRREMQ</sequence>
<proteinExistence type="predicted"/>
<keyword evidence="2" id="KW-1185">Reference proteome</keyword>
<evidence type="ECO:0000313" key="1">
    <source>
        <dbReference type="EMBL" id="KAJ8032455.1"/>
    </source>
</evidence>
<reference evidence="1" key="1">
    <citation type="submission" date="2021-10" db="EMBL/GenBank/DDBJ databases">
        <title>Tropical sea cucumber genome reveals ecological adaptation and Cuvierian tubules defense mechanism.</title>
        <authorList>
            <person name="Chen T."/>
        </authorList>
    </citation>
    <scope>NUCLEOTIDE SEQUENCE</scope>
    <source>
        <strain evidence="1">Nanhai2018</strain>
        <tissue evidence="1">Muscle</tissue>
    </source>
</reference>
<dbReference type="Proteomes" id="UP001152320">
    <property type="component" value="Chromosome 12"/>
</dbReference>
<comment type="caution">
    <text evidence="1">The sequence shown here is derived from an EMBL/GenBank/DDBJ whole genome shotgun (WGS) entry which is preliminary data.</text>
</comment>
<gene>
    <name evidence="1" type="ORF">HOLleu_25984</name>
</gene>
<evidence type="ECO:0000313" key="2">
    <source>
        <dbReference type="Proteomes" id="UP001152320"/>
    </source>
</evidence>
<dbReference type="EMBL" id="JAIZAY010000012">
    <property type="protein sequence ID" value="KAJ8032455.1"/>
    <property type="molecule type" value="Genomic_DNA"/>
</dbReference>
<dbReference type="AlphaFoldDB" id="A0A9Q1BTF7"/>
<dbReference type="OrthoDB" id="10025388at2759"/>
<protein>
    <submittedName>
        <fullName evidence="1">Uncharacterized protein</fullName>
    </submittedName>
</protein>
<organism evidence="1 2">
    <name type="scientific">Holothuria leucospilota</name>
    <name type="common">Black long sea cucumber</name>
    <name type="synonym">Mertensiothuria leucospilota</name>
    <dbReference type="NCBI Taxonomy" id="206669"/>
    <lineage>
        <taxon>Eukaryota</taxon>
        <taxon>Metazoa</taxon>
        <taxon>Echinodermata</taxon>
        <taxon>Eleutherozoa</taxon>
        <taxon>Echinozoa</taxon>
        <taxon>Holothuroidea</taxon>
        <taxon>Aspidochirotacea</taxon>
        <taxon>Aspidochirotida</taxon>
        <taxon>Holothuriidae</taxon>
        <taxon>Holothuria</taxon>
    </lineage>
</organism>
<accession>A0A9Q1BTF7</accession>